<comment type="similarity">
    <text evidence="6">Belongs to the azoreductase type 1 family.</text>
</comment>
<comment type="function">
    <text evidence="6">Also exhibits azoreductase activity. Catalyzes the reductive cleavage of the azo bond in aromatic azo compounds to the corresponding amines.</text>
</comment>
<dbReference type="InterPro" id="IPR029039">
    <property type="entry name" value="Flavoprotein-like_sf"/>
</dbReference>
<sequence>MATVLYITANPKPEYLSVSLQVGREFLNTYKSVNPQDTIIELDLYKIDIPLLDSDVFKGWQKSVKGFPLNISERRKLNRINELTDQFVFADKYIFVTPLWNFGLPPKMKAYFDAVCIAGKTFKYTDSGVKGLLINKNAVHIQARGEIYSQGKERTMEFGDSYIRSILAFMGVTDLESIIAEGTSTVENYSWILHNALLRAKEVARQFARR</sequence>
<evidence type="ECO:0000256" key="6">
    <source>
        <dbReference type="HAMAP-Rule" id="MF_01216"/>
    </source>
</evidence>
<name>A0A7W2AA03_9BACL</name>
<dbReference type="SUPFAM" id="SSF52218">
    <property type="entry name" value="Flavoproteins"/>
    <property type="match status" value="1"/>
</dbReference>
<evidence type="ECO:0000259" key="7">
    <source>
        <dbReference type="Pfam" id="PF02525"/>
    </source>
</evidence>
<reference evidence="8 9" key="1">
    <citation type="submission" date="2020-07" db="EMBL/GenBank/DDBJ databases">
        <authorList>
            <person name="Feng H."/>
        </authorList>
    </citation>
    <scope>NUCLEOTIDE SEQUENCE [LARGE SCALE GENOMIC DNA]</scope>
    <source>
        <strain evidence="9">s-10</strain>
    </source>
</reference>
<dbReference type="InterPro" id="IPR023048">
    <property type="entry name" value="NADH:quinone_OxRdtase_FMN_depd"/>
</dbReference>
<dbReference type="Gene3D" id="3.40.50.360">
    <property type="match status" value="1"/>
</dbReference>
<evidence type="ECO:0000256" key="4">
    <source>
        <dbReference type="ARBA" id="ARBA00023027"/>
    </source>
</evidence>
<comment type="cofactor">
    <cofactor evidence="6">
        <name>FMN</name>
        <dbReference type="ChEBI" id="CHEBI:58210"/>
    </cofactor>
    <text evidence="6">Binds 1 FMN per subunit.</text>
</comment>
<comment type="function">
    <text evidence="6">Quinone reductase that provides resistance to thiol-specific stress caused by electrophilic quinones.</text>
</comment>
<comment type="catalytic activity">
    <reaction evidence="5">
        <text>N,N-dimethyl-1,4-phenylenediamine + anthranilate + 2 NAD(+) = 2-(4-dimethylaminophenyl)diazenylbenzoate + 2 NADH + 2 H(+)</text>
        <dbReference type="Rhea" id="RHEA:55872"/>
        <dbReference type="ChEBI" id="CHEBI:15378"/>
        <dbReference type="ChEBI" id="CHEBI:15783"/>
        <dbReference type="ChEBI" id="CHEBI:16567"/>
        <dbReference type="ChEBI" id="CHEBI:57540"/>
        <dbReference type="ChEBI" id="CHEBI:57945"/>
        <dbReference type="ChEBI" id="CHEBI:71579"/>
        <dbReference type="EC" id="1.7.1.17"/>
    </reaction>
    <physiologicalReaction direction="right-to-left" evidence="5">
        <dbReference type="Rhea" id="RHEA:55874"/>
    </physiologicalReaction>
</comment>
<organism evidence="8 9">
    <name type="scientific">Paenactinomyces guangxiensis</name>
    <dbReference type="NCBI Taxonomy" id="1490290"/>
    <lineage>
        <taxon>Bacteria</taxon>
        <taxon>Bacillati</taxon>
        <taxon>Bacillota</taxon>
        <taxon>Bacilli</taxon>
        <taxon>Bacillales</taxon>
        <taxon>Thermoactinomycetaceae</taxon>
        <taxon>Paenactinomyces</taxon>
    </lineage>
</organism>
<dbReference type="HAMAP" id="MF_01216">
    <property type="entry name" value="Azoreductase_type1"/>
    <property type="match status" value="1"/>
</dbReference>
<dbReference type="GO" id="GO:0016655">
    <property type="term" value="F:oxidoreductase activity, acting on NAD(P)H, quinone or similar compound as acceptor"/>
    <property type="evidence" value="ECO:0007669"/>
    <property type="project" value="InterPro"/>
</dbReference>
<comment type="caution">
    <text evidence="8">The sequence shown here is derived from an EMBL/GenBank/DDBJ whole genome shotgun (WGS) entry which is preliminary data.</text>
</comment>
<comment type="subunit">
    <text evidence="6">Homodimer.</text>
</comment>
<dbReference type="RefSeq" id="WP_181753513.1">
    <property type="nucleotide sequence ID" value="NZ_JACEIQ010000018.1"/>
</dbReference>
<dbReference type="InterPro" id="IPR050104">
    <property type="entry name" value="FMN-dep_NADH:Q_OxRdtase_AzoR1"/>
</dbReference>
<dbReference type="GO" id="GO:0010181">
    <property type="term" value="F:FMN binding"/>
    <property type="evidence" value="ECO:0007669"/>
    <property type="project" value="UniProtKB-UniRule"/>
</dbReference>
<dbReference type="AlphaFoldDB" id="A0A7W2AA03"/>
<protein>
    <recommendedName>
        <fullName evidence="6">FMN dependent NADH:quinone oxidoreductase</fullName>
        <ecNumber evidence="6">1.6.5.-</ecNumber>
    </recommendedName>
    <alternativeName>
        <fullName evidence="6">Azo-dye reductase</fullName>
    </alternativeName>
    <alternativeName>
        <fullName evidence="6">FMN-dependent NADH-azo compound oxidoreductase</fullName>
    </alternativeName>
    <alternativeName>
        <fullName evidence="6">FMN-dependent NADH-azoreductase</fullName>
        <ecNumber evidence="6">1.7.1.17</ecNumber>
    </alternativeName>
</protein>
<keyword evidence="1 6" id="KW-0285">Flavoprotein</keyword>
<dbReference type="EC" id="1.6.5.-" evidence="6"/>
<dbReference type="Proteomes" id="UP000535491">
    <property type="component" value="Unassembled WGS sequence"/>
</dbReference>
<proteinExistence type="inferred from homology"/>
<dbReference type="PANTHER" id="PTHR43741">
    <property type="entry name" value="FMN-DEPENDENT NADH-AZOREDUCTASE 1"/>
    <property type="match status" value="1"/>
</dbReference>
<dbReference type="PANTHER" id="PTHR43741:SF7">
    <property type="entry name" value="FMN-DEPENDENT NADH:QUINONE OXIDOREDUCTASE"/>
    <property type="match status" value="1"/>
</dbReference>
<feature type="domain" description="Flavodoxin-like fold" evidence="7">
    <location>
        <begin position="3"/>
        <end position="201"/>
    </location>
</feature>
<comment type="catalytic activity">
    <reaction evidence="6">
        <text>2 a quinone + NADH + H(+) = 2 a 1,4-benzosemiquinone + NAD(+)</text>
        <dbReference type="Rhea" id="RHEA:65952"/>
        <dbReference type="ChEBI" id="CHEBI:15378"/>
        <dbReference type="ChEBI" id="CHEBI:57540"/>
        <dbReference type="ChEBI" id="CHEBI:57945"/>
        <dbReference type="ChEBI" id="CHEBI:132124"/>
        <dbReference type="ChEBI" id="CHEBI:134225"/>
    </reaction>
</comment>
<feature type="binding site" evidence="6">
    <location>
        <begin position="17"/>
        <end position="19"/>
    </location>
    <ligand>
        <name>FMN</name>
        <dbReference type="ChEBI" id="CHEBI:58210"/>
    </ligand>
</feature>
<evidence type="ECO:0000256" key="2">
    <source>
        <dbReference type="ARBA" id="ARBA00022643"/>
    </source>
</evidence>
<evidence type="ECO:0000256" key="5">
    <source>
        <dbReference type="ARBA" id="ARBA00048542"/>
    </source>
</evidence>
<dbReference type="EC" id="1.7.1.17" evidence="6"/>
<accession>A0A7W2AA03</accession>
<keyword evidence="4 6" id="KW-0520">NAD</keyword>
<dbReference type="GO" id="GO:0016652">
    <property type="term" value="F:oxidoreductase activity, acting on NAD(P)H as acceptor"/>
    <property type="evidence" value="ECO:0007669"/>
    <property type="project" value="UniProtKB-UniRule"/>
</dbReference>
<keyword evidence="2 6" id="KW-0288">FMN</keyword>
<keyword evidence="9" id="KW-1185">Reference proteome</keyword>
<evidence type="ECO:0000313" key="8">
    <source>
        <dbReference type="EMBL" id="MBA4495737.1"/>
    </source>
</evidence>
<comment type="caution">
    <text evidence="6">Lacks conserved residue(s) required for the propagation of feature annotation.</text>
</comment>
<gene>
    <name evidence="6" type="primary">azoR</name>
    <name evidence="8" type="ORF">H1191_15695</name>
</gene>
<evidence type="ECO:0000313" key="9">
    <source>
        <dbReference type="Proteomes" id="UP000535491"/>
    </source>
</evidence>
<dbReference type="GO" id="GO:0009055">
    <property type="term" value="F:electron transfer activity"/>
    <property type="evidence" value="ECO:0007669"/>
    <property type="project" value="UniProtKB-UniRule"/>
</dbReference>
<evidence type="ECO:0000256" key="1">
    <source>
        <dbReference type="ARBA" id="ARBA00022630"/>
    </source>
</evidence>
<evidence type="ECO:0000256" key="3">
    <source>
        <dbReference type="ARBA" id="ARBA00023002"/>
    </source>
</evidence>
<dbReference type="Pfam" id="PF02525">
    <property type="entry name" value="Flavodoxin_2"/>
    <property type="match status" value="1"/>
</dbReference>
<keyword evidence="3 6" id="KW-0560">Oxidoreductase</keyword>
<dbReference type="EMBL" id="JACEIQ010000018">
    <property type="protein sequence ID" value="MBA4495737.1"/>
    <property type="molecule type" value="Genomic_DNA"/>
</dbReference>
<dbReference type="InterPro" id="IPR003680">
    <property type="entry name" value="Flavodoxin_fold"/>
</dbReference>